<dbReference type="EMBL" id="BGPR01000076">
    <property type="protein sequence ID" value="GBL91035.1"/>
    <property type="molecule type" value="Genomic_DNA"/>
</dbReference>
<evidence type="ECO:0000313" key="2">
    <source>
        <dbReference type="EMBL" id="GBL91035.1"/>
    </source>
</evidence>
<accession>A0A4Y2BI08</accession>
<dbReference type="AlphaFoldDB" id="A0A4Y2BI08"/>
<feature type="signal peptide" evidence="1">
    <location>
        <begin position="1"/>
        <end position="27"/>
    </location>
</feature>
<gene>
    <name evidence="2" type="ORF">AVEN_184423_1</name>
</gene>
<evidence type="ECO:0000256" key="1">
    <source>
        <dbReference type="SAM" id="SignalP"/>
    </source>
</evidence>
<evidence type="ECO:0000313" key="3">
    <source>
        <dbReference type="Proteomes" id="UP000499080"/>
    </source>
</evidence>
<evidence type="ECO:0008006" key="4">
    <source>
        <dbReference type="Google" id="ProtNLM"/>
    </source>
</evidence>
<organism evidence="2 3">
    <name type="scientific">Araneus ventricosus</name>
    <name type="common">Orbweaver spider</name>
    <name type="synonym">Epeira ventricosa</name>
    <dbReference type="NCBI Taxonomy" id="182803"/>
    <lineage>
        <taxon>Eukaryota</taxon>
        <taxon>Metazoa</taxon>
        <taxon>Ecdysozoa</taxon>
        <taxon>Arthropoda</taxon>
        <taxon>Chelicerata</taxon>
        <taxon>Arachnida</taxon>
        <taxon>Araneae</taxon>
        <taxon>Araneomorphae</taxon>
        <taxon>Entelegynae</taxon>
        <taxon>Araneoidea</taxon>
        <taxon>Araneidae</taxon>
        <taxon>Araneus</taxon>
    </lineage>
</organism>
<protein>
    <recommendedName>
        <fullName evidence="4">Secreted protein</fullName>
    </recommendedName>
</protein>
<reference evidence="2 3" key="1">
    <citation type="journal article" date="2019" name="Sci. Rep.">
        <title>Orb-weaving spider Araneus ventricosus genome elucidates the spidroin gene catalogue.</title>
        <authorList>
            <person name="Kono N."/>
            <person name="Nakamura H."/>
            <person name="Ohtoshi R."/>
            <person name="Moran D.A.P."/>
            <person name="Shinohara A."/>
            <person name="Yoshida Y."/>
            <person name="Fujiwara M."/>
            <person name="Mori M."/>
            <person name="Tomita M."/>
            <person name="Arakawa K."/>
        </authorList>
    </citation>
    <scope>NUCLEOTIDE SEQUENCE [LARGE SCALE GENOMIC DNA]</scope>
</reference>
<name>A0A4Y2BI08_ARAVE</name>
<proteinExistence type="predicted"/>
<keyword evidence="3" id="KW-1185">Reference proteome</keyword>
<feature type="chain" id="PRO_5021373123" description="Secreted protein" evidence="1">
    <location>
        <begin position="28"/>
        <end position="105"/>
    </location>
</feature>
<keyword evidence="1" id="KW-0732">Signal</keyword>
<sequence length="105" mass="11866">MPEVVQAARLREFSYALLLFLWGPTASTRMRRHRISKWVLASPEGIGRSGVVTSTPMTGRTSYERGWAVRPPTSVPELLSWRSGPSDFIARLRARSGWLLCMPFC</sequence>
<comment type="caution">
    <text evidence="2">The sequence shown here is derived from an EMBL/GenBank/DDBJ whole genome shotgun (WGS) entry which is preliminary data.</text>
</comment>
<dbReference type="Proteomes" id="UP000499080">
    <property type="component" value="Unassembled WGS sequence"/>
</dbReference>